<dbReference type="InterPro" id="IPR032416">
    <property type="entry name" value="Peptidase_M24_C"/>
</dbReference>
<dbReference type="EC" id="3.4.-.-" evidence="7"/>
<dbReference type="GO" id="GO:0070006">
    <property type="term" value="F:metalloaminopeptidase activity"/>
    <property type="evidence" value="ECO:0007669"/>
    <property type="project" value="InterPro"/>
</dbReference>
<dbReference type="SUPFAM" id="SSF53092">
    <property type="entry name" value="Creatinase/prolidase N-terminal domain"/>
    <property type="match status" value="1"/>
</dbReference>
<evidence type="ECO:0000256" key="3">
    <source>
        <dbReference type="ARBA" id="ARBA00022801"/>
    </source>
</evidence>
<dbReference type="GO" id="GO:0046872">
    <property type="term" value="F:metal ion binding"/>
    <property type="evidence" value="ECO:0007669"/>
    <property type="project" value="UniProtKB-KW"/>
</dbReference>
<dbReference type="InterPro" id="IPR000994">
    <property type="entry name" value="Pept_M24"/>
</dbReference>
<dbReference type="RefSeq" id="WP_055664306.1">
    <property type="nucleotide sequence ID" value="NZ_CYPR01000199.1"/>
</dbReference>
<dbReference type="EMBL" id="CYPR01000199">
    <property type="protein sequence ID" value="CUH40240.1"/>
    <property type="molecule type" value="Genomic_DNA"/>
</dbReference>
<protein>
    <submittedName>
        <fullName evidence="7">Putative peptidase</fullName>
        <ecNumber evidence="7">3.4.-.-</ecNumber>
    </submittedName>
</protein>
<dbReference type="Gene3D" id="3.90.230.10">
    <property type="entry name" value="Creatinase/methionine aminopeptidase superfamily"/>
    <property type="match status" value="1"/>
</dbReference>
<dbReference type="SUPFAM" id="SSF55920">
    <property type="entry name" value="Creatinase/aminopeptidase"/>
    <property type="match status" value="1"/>
</dbReference>
<dbReference type="Pfam" id="PF16188">
    <property type="entry name" value="Peptidase_M24_C"/>
    <property type="match status" value="1"/>
</dbReference>
<evidence type="ECO:0000256" key="2">
    <source>
        <dbReference type="ARBA" id="ARBA00022723"/>
    </source>
</evidence>
<dbReference type="Pfam" id="PF00557">
    <property type="entry name" value="Peptidase_M24"/>
    <property type="match status" value="1"/>
</dbReference>
<evidence type="ECO:0000259" key="4">
    <source>
        <dbReference type="Pfam" id="PF00557"/>
    </source>
</evidence>
<dbReference type="InterPro" id="IPR050422">
    <property type="entry name" value="X-Pro_aminopeptidase_P"/>
</dbReference>
<dbReference type="AlphaFoldDB" id="A0A0M7BBX7"/>
<dbReference type="Gene3D" id="3.40.350.10">
    <property type="entry name" value="Creatinase/prolidase N-terminal domain"/>
    <property type="match status" value="2"/>
</dbReference>
<reference evidence="7 8" key="1">
    <citation type="submission" date="2015-09" db="EMBL/GenBank/DDBJ databases">
        <authorList>
            <person name="Jackson K.R."/>
            <person name="Lunt B.L."/>
            <person name="Fisher J.N.B."/>
            <person name="Gardner A.V."/>
            <person name="Bailey M.E."/>
            <person name="Deus L.M."/>
            <person name="Earl A.S."/>
            <person name="Gibby P.D."/>
            <person name="Hartmann K.A."/>
            <person name="Liu J.E."/>
            <person name="Manci A.M."/>
            <person name="Nielsen D.A."/>
            <person name="Solomon M.B."/>
            <person name="Breakwell D.P."/>
            <person name="Burnett S.H."/>
            <person name="Grose J.H."/>
        </authorList>
    </citation>
    <scope>NUCLEOTIDE SEQUENCE [LARGE SCALE GENOMIC DNA]</scope>
    <source>
        <strain evidence="7 8">CECT 7799</strain>
    </source>
</reference>
<gene>
    <name evidence="7" type="ORF">JSE7799_02970</name>
</gene>
<dbReference type="InterPro" id="IPR029149">
    <property type="entry name" value="Creatin/AminoP/Spt16_N"/>
</dbReference>
<keyword evidence="3 7" id="KW-0378">Hydrolase</keyword>
<evidence type="ECO:0000259" key="5">
    <source>
        <dbReference type="Pfam" id="PF01321"/>
    </source>
</evidence>
<comment type="similarity">
    <text evidence="1">Belongs to the peptidase M24B family.</text>
</comment>
<proteinExistence type="inferred from homology"/>
<dbReference type="OrthoDB" id="9806388at2"/>
<organism evidence="7 8">
    <name type="scientific">Jannaschia seosinensis</name>
    <dbReference type="NCBI Taxonomy" id="313367"/>
    <lineage>
        <taxon>Bacteria</taxon>
        <taxon>Pseudomonadati</taxon>
        <taxon>Pseudomonadota</taxon>
        <taxon>Alphaproteobacteria</taxon>
        <taxon>Rhodobacterales</taxon>
        <taxon>Roseobacteraceae</taxon>
        <taxon>Jannaschia</taxon>
    </lineage>
</organism>
<dbReference type="InterPro" id="IPR000587">
    <property type="entry name" value="Creatinase_N"/>
</dbReference>
<dbReference type="FunFam" id="3.90.230.10:FF:000009">
    <property type="entry name" value="xaa-Pro aminopeptidase 2"/>
    <property type="match status" value="1"/>
</dbReference>
<feature type="domain" description="Peptidase M24 C-terminal" evidence="6">
    <location>
        <begin position="533"/>
        <end position="592"/>
    </location>
</feature>
<sequence>MFQTFAVTARPDAAPPRVAALRDWMRSTDLDAFLVPRADAHQGEYVAPRDERLAWITGFTGSAGFAVILRDRAAVFTDGRYRAQVRVQTDAETFERVDWPATTLADWLSEAMADGGRLGFDPMLHNVREIEGLQKLEAVELIASDNGVDAIWSNRPDAPAAPMTAYPEELAGHSAAQKRAMIADVLPRDNVAAFLTNQPDAIAWLLNIRGGDIARTPIAQAFALIHADGKVDLICDPTKADPVRDHLGPDVRVIEPAHLTDHLAAQEGRVGLDPATCPVALAGALAHPVHMTDPIALPKACKSDAEIAATREAHLRDGAAMVRFLRWLDQDRPGDAAEIDVVRALEDFRRKTGALRDIAFETIAGSGPNGAIIHYRVNEETNRPLGDDPTILVDSGGQYLDGTTDITRTIALQQPPGEIAHAFTRVLQGMIAVSRARFPVGVAGAHLDALARAPLWAEHRDYDHGTGHGVGVYLGVHEGPMRISRPSQIPLAPGMILSNEPGYYREGSYGIRLENLIVVREAARIEGGDDRAMLDFETLTWVPIDRRLILPDLLGPDERFWIDTYHAEVLARLAPRLDTADRDWLVAACAPL</sequence>
<dbReference type="InterPro" id="IPR033740">
    <property type="entry name" value="Pept_M24B"/>
</dbReference>
<name>A0A0M7BBX7_9RHOB</name>
<evidence type="ECO:0000259" key="6">
    <source>
        <dbReference type="Pfam" id="PF16188"/>
    </source>
</evidence>
<feature type="domain" description="Peptidase M24" evidence="4">
    <location>
        <begin position="309"/>
        <end position="521"/>
    </location>
</feature>
<dbReference type="PANTHER" id="PTHR43763:SF6">
    <property type="entry name" value="XAA-PRO AMINOPEPTIDASE 1"/>
    <property type="match status" value="1"/>
</dbReference>
<keyword evidence="2" id="KW-0479">Metal-binding</keyword>
<accession>A0A0M7BBX7</accession>
<dbReference type="InterPro" id="IPR036005">
    <property type="entry name" value="Creatinase/aminopeptidase-like"/>
</dbReference>
<dbReference type="Pfam" id="PF16189">
    <property type="entry name" value="Creatinase_N_2"/>
    <property type="match status" value="1"/>
</dbReference>
<dbReference type="PANTHER" id="PTHR43763">
    <property type="entry name" value="XAA-PRO AMINOPEPTIDASE 1"/>
    <property type="match status" value="1"/>
</dbReference>
<dbReference type="Proteomes" id="UP000049455">
    <property type="component" value="Unassembled WGS sequence"/>
</dbReference>
<dbReference type="CDD" id="cd01085">
    <property type="entry name" value="APP"/>
    <property type="match status" value="1"/>
</dbReference>
<dbReference type="STRING" id="313367.JSE7799_02970"/>
<keyword evidence="8" id="KW-1185">Reference proteome</keyword>
<evidence type="ECO:0000313" key="8">
    <source>
        <dbReference type="Proteomes" id="UP000049455"/>
    </source>
</evidence>
<evidence type="ECO:0000256" key="1">
    <source>
        <dbReference type="ARBA" id="ARBA00008766"/>
    </source>
</evidence>
<dbReference type="GO" id="GO:0005737">
    <property type="term" value="C:cytoplasm"/>
    <property type="evidence" value="ECO:0007669"/>
    <property type="project" value="UniProtKB-ARBA"/>
</dbReference>
<dbReference type="Pfam" id="PF01321">
    <property type="entry name" value="Creatinase_N"/>
    <property type="match status" value="1"/>
</dbReference>
<evidence type="ECO:0000313" key="7">
    <source>
        <dbReference type="EMBL" id="CUH40240.1"/>
    </source>
</evidence>
<feature type="domain" description="Creatinase N-terminal" evidence="5">
    <location>
        <begin position="17"/>
        <end position="147"/>
    </location>
</feature>